<evidence type="ECO:0000313" key="1">
    <source>
        <dbReference type="EMBL" id="MBW4468181.1"/>
    </source>
</evidence>
<reference evidence="1" key="2">
    <citation type="journal article" date="2022" name="Microbiol. Resour. Announc.">
        <title>Metagenome Sequencing to Explore Phylogenomics of Terrestrial Cyanobacteria.</title>
        <authorList>
            <person name="Ward R.D."/>
            <person name="Stajich J.E."/>
            <person name="Johansen J.R."/>
            <person name="Huntemann M."/>
            <person name="Clum A."/>
            <person name="Foster B."/>
            <person name="Foster B."/>
            <person name="Roux S."/>
            <person name="Palaniappan K."/>
            <person name="Varghese N."/>
            <person name="Mukherjee S."/>
            <person name="Reddy T.B.K."/>
            <person name="Daum C."/>
            <person name="Copeland A."/>
            <person name="Chen I.A."/>
            <person name="Ivanova N.N."/>
            <person name="Kyrpides N.C."/>
            <person name="Shapiro N."/>
            <person name="Eloe-Fadrosh E.A."/>
            <person name="Pietrasiak N."/>
        </authorList>
    </citation>
    <scope>NUCLEOTIDE SEQUENCE</scope>
    <source>
        <strain evidence="1">GSE-TBD4-15B</strain>
    </source>
</reference>
<comment type="caution">
    <text evidence="1">The sequence shown here is derived from an EMBL/GenBank/DDBJ whole genome shotgun (WGS) entry which is preliminary data.</text>
</comment>
<proteinExistence type="predicted"/>
<accession>A0A951U737</accession>
<dbReference type="Proteomes" id="UP000707356">
    <property type="component" value="Unassembled WGS sequence"/>
</dbReference>
<name>A0A951U737_9CYAN</name>
<reference evidence="1" key="1">
    <citation type="submission" date="2021-05" db="EMBL/GenBank/DDBJ databases">
        <authorList>
            <person name="Pietrasiak N."/>
            <person name="Ward R."/>
            <person name="Stajich J.E."/>
            <person name="Kurbessoian T."/>
        </authorList>
    </citation>
    <scope>NUCLEOTIDE SEQUENCE</scope>
    <source>
        <strain evidence="1">GSE-TBD4-15B</strain>
    </source>
</reference>
<sequence length="88" mass="9756">MNFSPALQQAIEQIALSQGISSEQFIVQTLVEKINSLKHRSLTVSTSQTGLREQDGILVFDTEALDHIDFNALIAKSREERALEQSGL</sequence>
<dbReference type="EMBL" id="JAHHHV010000085">
    <property type="protein sequence ID" value="MBW4468181.1"/>
    <property type="molecule type" value="Genomic_DNA"/>
</dbReference>
<evidence type="ECO:0000313" key="2">
    <source>
        <dbReference type="Proteomes" id="UP000707356"/>
    </source>
</evidence>
<protein>
    <submittedName>
        <fullName evidence="1">Uncharacterized protein</fullName>
    </submittedName>
</protein>
<dbReference type="AlphaFoldDB" id="A0A951U737"/>
<gene>
    <name evidence="1" type="ORF">KME07_22365</name>
</gene>
<organism evidence="1 2">
    <name type="scientific">Pegethrix bostrychoides GSE-TBD4-15B</name>
    <dbReference type="NCBI Taxonomy" id="2839662"/>
    <lineage>
        <taxon>Bacteria</taxon>
        <taxon>Bacillati</taxon>
        <taxon>Cyanobacteriota</taxon>
        <taxon>Cyanophyceae</taxon>
        <taxon>Oculatellales</taxon>
        <taxon>Oculatellaceae</taxon>
        <taxon>Pegethrix</taxon>
    </lineage>
</organism>